<evidence type="ECO:0000256" key="1">
    <source>
        <dbReference type="SAM" id="MobiDB-lite"/>
    </source>
</evidence>
<protein>
    <submittedName>
        <fullName evidence="2">Uncharacterized protein</fullName>
    </submittedName>
</protein>
<reference evidence="2 3" key="1">
    <citation type="journal article" date="2023" name="Genes (Basel)">
        <title>Chromosome-Level Genome Assembly and Circadian Gene Repertoire of the Patagonia Blennie Eleginops maclovinus-The Closest Ancestral Proxy of Antarctic Cryonotothenioids.</title>
        <authorList>
            <person name="Cheng C.C."/>
            <person name="Rivera-Colon A.G."/>
            <person name="Minhas B.F."/>
            <person name="Wilson L."/>
            <person name="Rayamajhi N."/>
            <person name="Vargas-Chacoff L."/>
            <person name="Catchen J.M."/>
        </authorList>
    </citation>
    <scope>NUCLEOTIDE SEQUENCE [LARGE SCALE GENOMIC DNA]</scope>
    <source>
        <strain evidence="2">JMC-PN-2008</strain>
    </source>
</reference>
<dbReference type="AlphaFoldDB" id="A0AAN7XWS4"/>
<dbReference type="EMBL" id="JAUZQC010000007">
    <property type="protein sequence ID" value="KAK5868275.1"/>
    <property type="molecule type" value="Genomic_DNA"/>
</dbReference>
<accession>A0AAN7XWS4</accession>
<gene>
    <name evidence="2" type="ORF">PBY51_009305</name>
</gene>
<feature type="compositionally biased region" description="Basic and acidic residues" evidence="1">
    <location>
        <begin position="30"/>
        <end position="42"/>
    </location>
</feature>
<proteinExistence type="predicted"/>
<comment type="caution">
    <text evidence="2">The sequence shown here is derived from an EMBL/GenBank/DDBJ whole genome shotgun (WGS) entry which is preliminary data.</text>
</comment>
<name>A0AAN7XWS4_ELEMC</name>
<organism evidence="2 3">
    <name type="scientific">Eleginops maclovinus</name>
    <name type="common">Patagonian blennie</name>
    <name type="synonym">Eleginus maclovinus</name>
    <dbReference type="NCBI Taxonomy" id="56733"/>
    <lineage>
        <taxon>Eukaryota</taxon>
        <taxon>Metazoa</taxon>
        <taxon>Chordata</taxon>
        <taxon>Craniata</taxon>
        <taxon>Vertebrata</taxon>
        <taxon>Euteleostomi</taxon>
        <taxon>Actinopterygii</taxon>
        <taxon>Neopterygii</taxon>
        <taxon>Teleostei</taxon>
        <taxon>Neoteleostei</taxon>
        <taxon>Acanthomorphata</taxon>
        <taxon>Eupercaria</taxon>
        <taxon>Perciformes</taxon>
        <taxon>Notothenioidei</taxon>
        <taxon>Eleginopidae</taxon>
        <taxon>Eleginops</taxon>
    </lineage>
</organism>
<sequence>MQRGQQAQGAKKLKGRFLPRNPPQKPSIPDPEKEAHQAEARSSRTRTSTRSSGLHRPEQDWIFASSFQDQRKGAKLAGLAEQSIIFSGVGLAVESHGEEV</sequence>
<feature type="compositionally biased region" description="Pro residues" evidence="1">
    <location>
        <begin position="20"/>
        <end position="29"/>
    </location>
</feature>
<dbReference type="Proteomes" id="UP001346869">
    <property type="component" value="Unassembled WGS sequence"/>
</dbReference>
<reference evidence="2 3" key="2">
    <citation type="journal article" date="2023" name="Mol. Biol. Evol.">
        <title>Genomics of Secondarily Temperate Adaptation in the Only Non-Antarctic Icefish.</title>
        <authorList>
            <person name="Rivera-Colon A.G."/>
            <person name="Rayamajhi N."/>
            <person name="Minhas B.F."/>
            <person name="Madrigal G."/>
            <person name="Bilyk K.T."/>
            <person name="Yoon V."/>
            <person name="Hune M."/>
            <person name="Gregory S."/>
            <person name="Cheng C.H.C."/>
            <person name="Catchen J.M."/>
        </authorList>
    </citation>
    <scope>NUCLEOTIDE SEQUENCE [LARGE SCALE GENOMIC DNA]</scope>
    <source>
        <strain evidence="2">JMC-PN-2008</strain>
    </source>
</reference>
<keyword evidence="3" id="KW-1185">Reference proteome</keyword>
<feature type="region of interest" description="Disordered" evidence="1">
    <location>
        <begin position="1"/>
        <end position="58"/>
    </location>
</feature>
<evidence type="ECO:0000313" key="2">
    <source>
        <dbReference type="EMBL" id="KAK5868275.1"/>
    </source>
</evidence>
<evidence type="ECO:0000313" key="3">
    <source>
        <dbReference type="Proteomes" id="UP001346869"/>
    </source>
</evidence>